<keyword evidence="3" id="KW-1185">Reference proteome</keyword>
<name>A0AAW0GM44_9APHY</name>
<proteinExistence type="predicted"/>
<sequence length="79" mass="8616">MMIQVYLEDLAPGAPKTPKKAPAPTTPQDTPPSSKKSRWRDHDPYRLPEVDMDATIAKATRAVAPDPRLATGRGTPSIH</sequence>
<dbReference type="EMBL" id="JASBNA010000006">
    <property type="protein sequence ID" value="KAK7690661.1"/>
    <property type="molecule type" value="Genomic_DNA"/>
</dbReference>
<evidence type="ECO:0000313" key="2">
    <source>
        <dbReference type="EMBL" id="KAK7690661.1"/>
    </source>
</evidence>
<feature type="region of interest" description="Disordered" evidence="1">
    <location>
        <begin position="1"/>
        <end position="79"/>
    </location>
</feature>
<protein>
    <submittedName>
        <fullName evidence="2">Uncharacterized protein</fullName>
    </submittedName>
</protein>
<comment type="caution">
    <text evidence="2">The sequence shown here is derived from an EMBL/GenBank/DDBJ whole genome shotgun (WGS) entry which is preliminary data.</text>
</comment>
<evidence type="ECO:0000313" key="3">
    <source>
        <dbReference type="Proteomes" id="UP001385951"/>
    </source>
</evidence>
<feature type="compositionally biased region" description="Low complexity" evidence="1">
    <location>
        <begin position="11"/>
        <end position="34"/>
    </location>
</feature>
<feature type="compositionally biased region" description="Basic and acidic residues" evidence="1">
    <location>
        <begin position="40"/>
        <end position="49"/>
    </location>
</feature>
<accession>A0AAW0GM44</accession>
<dbReference type="Proteomes" id="UP001385951">
    <property type="component" value="Unassembled WGS sequence"/>
</dbReference>
<evidence type="ECO:0000256" key="1">
    <source>
        <dbReference type="SAM" id="MobiDB-lite"/>
    </source>
</evidence>
<organism evidence="2 3">
    <name type="scientific">Cerrena zonata</name>
    <dbReference type="NCBI Taxonomy" id="2478898"/>
    <lineage>
        <taxon>Eukaryota</taxon>
        <taxon>Fungi</taxon>
        <taxon>Dikarya</taxon>
        <taxon>Basidiomycota</taxon>
        <taxon>Agaricomycotina</taxon>
        <taxon>Agaricomycetes</taxon>
        <taxon>Polyporales</taxon>
        <taxon>Cerrenaceae</taxon>
        <taxon>Cerrena</taxon>
    </lineage>
</organism>
<gene>
    <name evidence="2" type="ORF">QCA50_005760</name>
</gene>
<dbReference type="AlphaFoldDB" id="A0AAW0GM44"/>
<reference evidence="2 3" key="1">
    <citation type="submission" date="2022-09" db="EMBL/GenBank/DDBJ databases">
        <authorList>
            <person name="Palmer J.M."/>
        </authorList>
    </citation>
    <scope>NUCLEOTIDE SEQUENCE [LARGE SCALE GENOMIC DNA]</scope>
    <source>
        <strain evidence="2 3">DSM 7382</strain>
    </source>
</reference>